<reference evidence="4 5" key="1">
    <citation type="submission" date="2018-11" db="EMBL/GenBank/DDBJ databases">
        <authorList>
            <person name="Kleinhagauer T."/>
            <person name="Glaeser S.P."/>
            <person name="Spergser J."/>
            <person name="Ruckert C."/>
            <person name="Kaempfer P."/>
            <person name="Busse H.-J."/>
        </authorList>
    </citation>
    <scope>NUCLEOTIDE SEQUENCE [LARGE SCALE GENOMIC DNA]</scope>
    <source>
        <strain evidence="4 5">W8</strain>
    </source>
</reference>
<keyword evidence="1 4" id="KW-0489">Methyltransferase</keyword>
<dbReference type="KEGG" id="cgk:CGERO_04255"/>
<evidence type="ECO:0000256" key="3">
    <source>
        <dbReference type="ARBA" id="ARBA00022691"/>
    </source>
</evidence>
<dbReference type="InterPro" id="IPR002935">
    <property type="entry name" value="SAM_O-MeTrfase"/>
</dbReference>
<keyword evidence="3" id="KW-0949">S-adenosyl-L-methionine</keyword>
<proteinExistence type="predicted"/>
<dbReference type="Proteomes" id="UP000271587">
    <property type="component" value="Chromosome"/>
</dbReference>
<dbReference type="Gene3D" id="3.40.50.150">
    <property type="entry name" value="Vaccinia Virus protein VP39"/>
    <property type="match status" value="1"/>
</dbReference>
<dbReference type="RefSeq" id="WP_123935924.1">
    <property type="nucleotide sequence ID" value="NZ_CP033897.1"/>
</dbReference>
<dbReference type="GO" id="GO:0008171">
    <property type="term" value="F:O-methyltransferase activity"/>
    <property type="evidence" value="ECO:0007669"/>
    <property type="project" value="InterPro"/>
</dbReference>
<dbReference type="OrthoDB" id="4774874at2"/>
<dbReference type="GO" id="GO:0032259">
    <property type="term" value="P:methylation"/>
    <property type="evidence" value="ECO:0007669"/>
    <property type="project" value="UniProtKB-KW"/>
</dbReference>
<name>A0A3G6J2G7_9CORY</name>
<protein>
    <submittedName>
        <fullName evidence="4">O-methyltransferase</fullName>
        <ecNumber evidence="4">2.1.1.-</ecNumber>
    </submittedName>
</protein>
<dbReference type="AlphaFoldDB" id="A0A3G6J2G7"/>
<evidence type="ECO:0000313" key="4">
    <source>
        <dbReference type="EMBL" id="AZA11168.1"/>
    </source>
</evidence>
<sequence length="207" mass="21878">MLREYIESVSGQDQALHLAGNEAQEVGLAVPDTITGGVLATLACTTQAQAMVAITPAADVVGLHLLKGAGEQAVLTCIDPEPEHQQRARSTFRAAGFPAHRVRYLPSRPLEVLGRLAKNTYQVIYAEVSPIDLKALIDTALPLLSEGGCLVLADALLDGTLNDETRTDRETASAREAEAYISELEGVVLARLPLGAGMVILSKHSGS</sequence>
<dbReference type="InterPro" id="IPR029063">
    <property type="entry name" value="SAM-dependent_MTases_sf"/>
</dbReference>
<dbReference type="EMBL" id="CP033897">
    <property type="protein sequence ID" value="AZA11168.1"/>
    <property type="molecule type" value="Genomic_DNA"/>
</dbReference>
<dbReference type="Pfam" id="PF01596">
    <property type="entry name" value="Methyltransf_3"/>
    <property type="match status" value="1"/>
</dbReference>
<accession>A0A3G6J2G7</accession>
<gene>
    <name evidence="4" type="ORF">CGERO_04255</name>
</gene>
<keyword evidence="2 4" id="KW-0808">Transferase</keyword>
<evidence type="ECO:0000313" key="5">
    <source>
        <dbReference type="Proteomes" id="UP000271587"/>
    </source>
</evidence>
<keyword evidence="5" id="KW-1185">Reference proteome</keyword>
<organism evidence="4 5">
    <name type="scientific">Corynebacterium gerontici</name>
    <dbReference type="NCBI Taxonomy" id="2079234"/>
    <lineage>
        <taxon>Bacteria</taxon>
        <taxon>Bacillati</taxon>
        <taxon>Actinomycetota</taxon>
        <taxon>Actinomycetes</taxon>
        <taxon>Mycobacteriales</taxon>
        <taxon>Corynebacteriaceae</taxon>
        <taxon>Corynebacterium</taxon>
    </lineage>
</organism>
<dbReference type="SUPFAM" id="SSF53335">
    <property type="entry name" value="S-adenosyl-L-methionine-dependent methyltransferases"/>
    <property type="match status" value="1"/>
</dbReference>
<evidence type="ECO:0000256" key="2">
    <source>
        <dbReference type="ARBA" id="ARBA00022679"/>
    </source>
</evidence>
<evidence type="ECO:0000256" key="1">
    <source>
        <dbReference type="ARBA" id="ARBA00022603"/>
    </source>
</evidence>
<dbReference type="EC" id="2.1.1.-" evidence="4"/>